<dbReference type="SUPFAM" id="SSF82679">
    <property type="entry name" value="N-utilization substance G protein NusG, N-terminal domain"/>
    <property type="match status" value="1"/>
</dbReference>
<accession>A0ABV1FS74</accession>
<dbReference type="Pfam" id="PF02357">
    <property type="entry name" value="NusG"/>
    <property type="match status" value="1"/>
</dbReference>
<dbReference type="Proteomes" id="UP001487296">
    <property type="component" value="Unassembled WGS sequence"/>
</dbReference>
<organism evidence="3 4">
    <name type="scientific">Hallella faecis</name>
    <dbReference type="NCBI Taxonomy" id="2841596"/>
    <lineage>
        <taxon>Bacteria</taxon>
        <taxon>Pseudomonadati</taxon>
        <taxon>Bacteroidota</taxon>
        <taxon>Bacteroidia</taxon>
        <taxon>Bacteroidales</taxon>
        <taxon>Prevotellaceae</taxon>
        <taxon>Hallella</taxon>
    </lineage>
</organism>
<protein>
    <submittedName>
        <fullName evidence="3">UpxY family transcription antiterminator</fullName>
    </submittedName>
</protein>
<dbReference type="SUPFAM" id="SSF50104">
    <property type="entry name" value="Translation proteins SH3-like domain"/>
    <property type="match status" value="1"/>
</dbReference>
<gene>
    <name evidence="3" type="ORF">AAAT34_09410</name>
</gene>
<name>A0ABV1FS74_9BACT</name>
<dbReference type="InterPro" id="IPR036735">
    <property type="entry name" value="NGN_dom_sf"/>
</dbReference>
<sequence length="185" mass="21018">MLNQDQVQWFPMRVTYGRQLSVKAFLDDEGVENFLPMKTQLSKQGHHIVRKRVPALSNLIFVRTTMRHLTHLKQTRTGAEPLRYMVRRALHPDQAPGEVIVVPDRQMANFLLVAAGPEDEFTYLEPAEMNGHEQGRVKIVSGPFQGVEGVVKRIHGNKQVVVELEGLGGVTIHFVPKNFMMRSEP</sequence>
<keyword evidence="4" id="KW-1185">Reference proteome</keyword>
<evidence type="ECO:0000256" key="1">
    <source>
        <dbReference type="ARBA" id="ARBA00023163"/>
    </source>
</evidence>
<evidence type="ECO:0000313" key="3">
    <source>
        <dbReference type="EMBL" id="MEQ2487265.1"/>
    </source>
</evidence>
<feature type="domain" description="NusG-like N-terminal" evidence="2">
    <location>
        <begin position="8"/>
        <end position="75"/>
    </location>
</feature>
<dbReference type="RefSeq" id="WP_215760344.1">
    <property type="nucleotide sequence ID" value="NZ_JAHKBE010000039.1"/>
</dbReference>
<comment type="caution">
    <text evidence="3">The sequence shown here is derived from an EMBL/GenBank/DDBJ whole genome shotgun (WGS) entry which is preliminary data.</text>
</comment>
<dbReference type="InterPro" id="IPR008991">
    <property type="entry name" value="Translation_prot_SH3-like_sf"/>
</dbReference>
<keyword evidence="1" id="KW-0804">Transcription</keyword>
<dbReference type="Gene3D" id="3.30.70.940">
    <property type="entry name" value="NusG, N-terminal domain"/>
    <property type="match status" value="1"/>
</dbReference>
<evidence type="ECO:0000313" key="4">
    <source>
        <dbReference type="Proteomes" id="UP001487296"/>
    </source>
</evidence>
<proteinExistence type="predicted"/>
<dbReference type="InterPro" id="IPR006645">
    <property type="entry name" value="NGN-like_dom"/>
</dbReference>
<dbReference type="EMBL" id="JBBNFP010000038">
    <property type="protein sequence ID" value="MEQ2487265.1"/>
    <property type="molecule type" value="Genomic_DNA"/>
</dbReference>
<dbReference type="CDD" id="cd09895">
    <property type="entry name" value="NGN_SP_UpxY"/>
    <property type="match status" value="1"/>
</dbReference>
<dbReference type="NCBIfam" id="NF033644">
    <property type="entry name" value="antiterm_UpxY"/>
    <property type="match status" value="1"/>
</dbReference>
<evidence type="ECO:0000259" key="2">
    <source>
        <dbReference type="Pfam" id="PF02357"/>
    </source>
</evidence>
<reference evidence="3 4" key="1">
    <citation type="submission" date="2024-04" db="EMBL/GenBank/DDBJ databases">
        <title>Human intestinal bacterial collection.</title>
        <authorList>
            <person name="Pauvert C."/>
            <person name="Hitch T.C.A."/>
            <person name="Clavel T."/>
        </authorList>
    </citation>
    <scope>NUCLEOTIDE SEQUENCE [LARGE SCALE GENOMIC DNA]</scope>
    <source>
        <strain evidence="3 4">CLA-AA-H145</strain>
    </source>
</reference>